<dbReference type="Proteomes" id="UP000323454">
    <property type="component" value="Unassembled WGS sequence"/>
</dbReference>
<reference evidence="2 3" key="2">
    <citation type="submission" date="2019-09" db="EMBL/GenBank/DDBJ databases">
        <authorList>
            <person name="Jin C."/>
        </authorList>
    </citation>
    <scope>NUCLEOTIDE SEQUENCE [LARGE SCALE GENOMIC DNA]</scope>
    <source>
        <strain evidence="2 3">AN110305</strain>
    </source>
</reference>
<comment type="caution">
    <text evidence="2">The sequence shown here is derived from an EMBL/GenBank/DDBJ whole genome shotgun (WGS) entry which is preliminary data.</text>
</comment>
<feature type="region of interest" description="Disordered" evidence="1">
    <location>
        <begin position="177"/>
        <end position="197"/>
    </location>
</feature>
<organism evidence="2 3">
    <name type="scientific">Solihabitans fulvus</name>
    <dbReference type="NCBI Taxonomy" id="1892852"/>
    <lineage>
        <taxon>Bacteria</taxon>
        <taxon>Bacillati</taxon>
        <taxon>Actinomycetota</taxon>
        <taxon>Actinomycetes</taxon>
        <taxon>Pseudonocardiales</taxon>
        <taxon>Pseudonocardiaceae</taxon>
        <taxon>Solihabitans</taxon>
    </lineage>
</organism>
<sequence>MTDALGDRRRRFVSYLYGLHNGLGSGNTKRASESRQALARLRRMFSGPRQEAEAYEYVFPHDPPQSEQEVWLLVGGLFALHPQSRRGPTRRSSLGGSMGELEATRGSAATRRFTQLLGRDRDALAHHLRQTLRLLAANEISVDFDQLLQDLVVLLGDRYREDEAHRVRLRWAREFHRPPTSQAARTDEPAEQSPVDV</sequence>
<dbReference type="AlphaFoldDB" id="A0A5B2W772"/>
<dbReference type="InterPro" id="IPR038287">
    <property type="entry name" value="Cse2_sf"/>
</dbReference>
<dbReference type="EMBL" id="VUOB01000131">
    <property type="protein sequence ID" value="KAA2246402.1"/>
    <property type="molecule type" value="Genomic_DNA"/>
</dbReference>
<keyword evidence="3" id="KW-1185">Reference proteome</keyword>
<dbReference type="Gene3D" id="1.10.520.40">
    <property type="entry name" value="CRISPR-associated protein Cse2"/>
    <property type="match status" value="1"/>
</dbReference>
<dbReference type="Pfam" id="PF09485">
    <property type="entry name" value="CRISPR_Cse2"/>
    <property type="match status" value="1"/>
</dbReference>
<dbReference type="OrthoDB" id="4808431at2"/>
<dbReference type="NCBIfam" id="TIGR02548">
    <property type="entry name" value="casB_cse2"/>
    <property type="match status" value="1"/>
</dbReference>
<feature type="region of interest" description="Disordered" evidence="1">
    <location>
        <begin position="84"/>
        <end position="105"/>
    </location>
</feature>
<dbReference type="InterPro" id="IPR013382">
    <property type="entry name" value="CRISPR-assoc_prot_Cse2"/>
</dbReference>
<reference evidence="2 3" key="1">
    <citation type="submission" date="2019-09" db="EMBL/GenBank/DDBJ databases">
        <title>Goodfellowia gen. nov., a new genus of the Pseudonocardineae related to Actinoalloteichus, containing Goodfellowia coeruleoviolacea gen. nov., comb. nov. gen. nov., comb. nov.</title>
        <authorList>
            <person name="Labeda D."/>
        </authorList>
    </citation>
    <scope>NUCLEOTIDE SEQUENCE [LARGE SCALE GENOMIC DNA]</scope>
    <source>
        <strain evidence="2 3">AN110305</strain>
    </source>
</reference>
<proteinExistence type="predicted"/>
<protein>
    <submittedName>
        <fullName evidence="2">Type I-E CRISPR-associated protein Cse2/CasB</fullName>
    </submittedName>
</protein>
<gene>
    <name evidence="2" type="primary">casB</name>
    <name evidence="2" type="ORF">F0L68_40650</name>
</gene>
<name>A0A5B2W772_9PSEU</name>
<dbReference type="RefSeq" id="WP_149855255.1">
    <property type="nucleotide sequence ID" value="NZ_VUOB01000131.1"/>
</dbReference>
<dbReference type="CDD" id="cd09731">
    <property type="entry name" value="Cse2_I-E"/>
    <property type="match status" value="1"/>
</dbReference>
<accession>A0A5B2W772</accession>
<evidence type="ECO:0000256" key="1">
    <source>
        <dbReference type="SAM" id="MobiDB-lite"/>
    </source>
</evidence>
<evidence type="ECO:0000313" key="3">
    <source>
        <dbReference type="Proteomes" id="UP000323454"/>
    </source>
</evidence>
<evidence type="ECO:0000313" key="2">
    <source>
        <dbReference type="EMBL" id="KAA2246402.1"/>
    </source>
</evidence>